<feature type="compositionally biased region" description="Basic residues" evidence="8">
    <location>
        <begin position="92"/>
        <end position="104"/>
    </location>
</feature>
<comment type="caution">
    <text evidence="10">The sequence shown here is derived from an EMBL/GenBank/DDBJ whole genome shotgun (WGS) entry which is preliminary data.</text>
</comment>
<feature type="compositionally biased region" description="Basic and acidic residues" evidence="8">
    <location>
        <begin position="1032"/>
        <end position="1048"/>
    </location>
</feature>
<feature type="compositionally biased region" description="Low complexity" evidence="8">
    <location>
        <begin position="876"/>
        <end position="892"/>
    </location>
</feature>
<dbReference type="InterPro" id="IPR057828">
    <property type="entry name" value="Znf_C2H2_ZNF142_13th"/>
</dbReference>
<evidence type="ECO:0000256" key="8">
    <source>
        <dbReference type="SAM" id="MobiDB-lite"/>
    </source>
</evidence>
<dbReference type="InterPro" id="IPR013087">
    <property type="entry name" value="Znf_C2H2_type"/>
</dbReference>
<evidence type="ECO:0000313" key="10">
    <source>
        <dbReference type="EMBL" id="KAL1267584.1"/>
    </source>
</evidence>
<feature type="domain" description="C2H2-type" evidence="9">
    <location>
        <begin position="398"/>
        <end position="425"/>
    </location>
</feature>
<evidence type="ECO:0000259" key="9">
    <source>
        <dbReference type="PROSITE" id="PS50157"/>
    </source>
</evidence>
<feature type="compositionally biased region" description="Polar residues" evidence="8">
    <location>
        <begin position="9"/>
        <end position="20"/>
    </location>
</feature>
<feature type="domain" description="C2H2-type" evidence="9">
    <location>
        <begin position="1419"/>
        <end position="1446"/>
    </location>
</feature>
<feature type="compositionally biased region" description="Polar residues" evidence="8">
    <location>
        <begin position="893"/>
        <end position="905"/>
    </location>
</feature>
<dbReference type="InterPro" id="IPR036236">
    <property type="entry name" value="Znf_C2H2_sf"/>
</dbReference>
<evidence type="ECO:0000256" key="2">
    <source>
        <dbReference type="ARBA" id="ARBA00022723"/>
    </source>
</evidence>
<feature type="region of interest" description="Disordered" evidence="8">
    <location>
        <begin position="1"/>
        <end position="20"/>
    </location>
</feature>
<accession>A0ABR3MSI1</accession>
<feature type="domain" description="C2H2-type" evidence="9">
    <location>
        <begin position="1504"/>
        <end position="1531"/>
    </location>
</feature>
<feature type="domain" description="C2H2-type" evidence="9">
    <location>
        <begin position="370"/>
        <end position="397"/>
    </location>
</feature>
<dbReference type="Pfam" id="PF23574">
    <property type="entry name" value="zf-C2H2_ZNF142_18"/>
    <property type="match status" value="1"/>
</dbReference>
<evidence type="ECO:0000313" key="11">
    <source>
        <dbReference type="Proteomes" id="UP001558613"/>
    </source>
</evidence>
<dbReference type="EMBL" id="JAYMGO010000009">
    <property type="protein sequence ID" value="KAL1267584.1"/>
    <property type="molecule type" value="Genomic_DNA"/>
</dbReference>
<dbReference type="Pfam" id="PF00096">
    <property type="entry name" value="zf-C2H2"/>
    <property type="match status" value="4"/>
</dbReference>
<evidence type="ECO:0000256" key="1">
    <source>
        <dbReference type="ARBA" id="ARBA00004123"/>
    </source>
</evidence>
<evidence type="ECO:0000256" key="3">
    <source>
        <dbReference type="ARBA" id="ARBA00022737"/>
    </source>
</evidence>
<dbReference type="PROSITE" id="PS00028">
    <property type="entry name" value="ZINC_FINGER_C2H2_1"/>
    <property type="match status" value="16"/>
</dbReference>
<organism evidence="10 11">
    <name type="scientific">Cirrhinus molitorella</name>
    <name type="common">mud carp</name>
    <dbReference type="NCBI Taxonomy" id="172907"/>
    <lineage>
        <taxon>Eukaryota</taxon>
        <taxon>Metazoa</taxon>
        <taxon>Chordata</taxon>
        <taxon>Craniata</taxon>
        <taxon>Vertebrata</taxon>
        <taxon>Euteleostomi</taxon>
        <taxon>Actinopterygii</taxon>
        <taxon>Neopterygii</taxon>
        <taxon>Teleostei</taxon>
        <taxon>Ostariophysi</taxon>
        <taxon>Cypriniformes</taxon>
        <taxon>Cyprinidae</taxon>
        <taxon>Labeoninae</taxon>
        <taxon>Labeonini</taxon>
        <taxon>Cirrhinus</taxon>
    </lineage>
</organism>
<gene>
    <name evidence="10" type="ORF">QQF64_032947</name>
</gene>
<feature type="region of interest" description="Disordered" evidence="8">
    <location>
        <begin position="876"/>
        <end position="955"/>
    </location>
</feature>
<dbReference type="PANTHER" id="PTHR24403:SF109">
    <property type="entry name" value="ZINC FINGER PROTEIN 845-LIKE"/>
    <property type="match status" value="1"/>
</dbReference>
<feature type="region of interest" description="Disordered" evidence="8">
    <location>
        <begin position="1002"/>
        <end position="1048"/>
    </location>
</feature>
<feature type="compositionally biased region" description="Polar residues" evidence="8">
    <location>
        <begin position="1568"/>
        <end position="1579"/>
    </location>
</feature>
<feature type="region of interest" description="Disordered" evidence="8">
    <location>
        <begin position="76"/>
        <end position="105"/>
    </location>
</feature>
<dbReference type="SMART" id="SM00355">
    <property type="entry name" value="ZnF_C2H2"/>
    <property type="match status" value="35"/>
</dbReference>
<feature type="domain" description="C2H2-type" evidence="9">
    <location>
        <begin position="1113"/>
        <end position="1141"/>
    </location>
</feature>
<feature type="compositionally biased region" description="Low complexity" evidence="8">
    <location>
        <begin position="680"/>
        <end position="690"/>
    </location>
</feature>
<dbReference type="PROSITE" id="PS50157">
    <property type="entry name" value="ZINC_FINGER_C2H2_2"/>
    <property type="match status" value="19"/>
</dbReference>
<dbReference type="Gene3D" id="3.30.160.60">
    <property type="entry name" value="Classic Zinc Finger"/>
    <property type="match status" value="21"/>
</dbReference>
<evidence type="ECO:0000256" key="5">
    <source>
        <dbReference type="ARBA" id="ARBA00022833"/>
    </source>
</evidence>
<keyword evidence="11" id="KW-1185">Reference proteome</keyword>
<feature type="domain" description="C2H2-type" evidence="9">
    <location>
        <begin position="1170"/>
        <end position="1198"/>
    </location>
</feature>
<name>A0ABR3MSI1_9TELE</name>
<evidence type="ECO:0000256" key="4">
    <source>
        <dbReference type="ARBA" id="ARBA00022771"/>
    </source>
</evidence>
<feature type="region of interest" description="Disordered" evidence="8">
    <location>
        <begin position="656"/>
        <end position="690"/>
    </location>
</feature>
<feature type="region of interest" description="Disordered" evidence="8">
    <location>
        <begin position="722"/>
        <end position="782"/>
    </location>
</feature>
<feature type="compositionally biased region" description="Polar residues" evidence="8">
    <location>
        <begin position="656"/>
        <end position="669"/>
    </location>
</feature>
<feature type="compositionally biased region" description="Acidic residues" evidence="8">
    <location>
        <begin position="1009"/>
        <end position="1031"/>
    </location>
</feature>
<feature type="domain" description="C2H2-type" evidence="9">
    <location>
        <begin position="224"/>
        <end position="251"/>
    </location>
</feature>
<feature type="domain" description="C2H2-type" evidence="9">
    <location>
        <begin position="1363"/>
        <end position="1390"/>
    </location>
</feature>
<keyword evidence="5" id="KW-0862">Zinc</keyword>
<feature type="domain" description="C2H2-type" evidence="9">
    <location>
        <begin position="1476"/>
        <end position="1503"/>
    </location>
</feature>
<feature type="domain" description="C2H2-type" evidence="9">
    <location>
        <begin position="312"/>
        <end position="340"/>
    </location>
</feature>
<keyword evidence="2" id="KW-0479">Metal-binding</keyword>
<dbReference type="InterPro" id="IPR056438">
    <property type="entry name" value="Znf-C2H2_CTCF"/>
</dbReference>
<keyword evidence="6" id="KW-0539">Nucleus</keyword>
<comment type="subcellular location">
    <subcellularLocation>
        <location evidence="1">Nucleus</location>
    </subcellularLocation>
</comment>
<feature type="domain" description="C2H2-type" evidence="9">
    <location>
        <begin position="1391"/>
        <end position="1418"/>
    </location>
</feature>
<sequence>MHPAFTENVKPTSRYDTFRNSPEMTPLILFPSTQMKTKNTNKSALSTSEFDLNMDQQEPGCDAEQLKHDTPEALSQFKGTDMPVQPRSNKSATKKLKAPTKKGTKCTTVNQGNSLSKVGHVAEGTEHMFRTHICSECRRCFKTRSHLIEHMRIHFPDPNLQCPTCKHYFTSKSKLRVHMLRETGQKLHRCHLCEYGAVERNSLRRHLFSVHGHQEDDAPNEELFKCPTCQKTFSQSQALKSHMKSHNKTQNGQPLFCFHKGCSFQCAEKKQLQKHVLDAHQTEAVECRHHACGAFFGSLEDMEKHFRTHQAYHCPHCDFSCSNKSLFQQHKRQGHPGNQELNCSFCPFSTLNPVEFEQHVGHFHASEKTHHCSQCSFVTAHKRVLKRHMLMHTGEKPHKCTLCDFRCRDETYLSKHMLTHSNDKQHMCSECGYVTKWKHYLSVHMRKHAGDLRYKCNQCPYRCHRIDQLNSHKLRHQDKSLICEVCAYTCKRKTELRSHMQLKHSTNADPQPPVYQCKFCPYTTKYRQALHSHENCRHTRTRVFRCALCRYTTFSNTGLFLHKKKTHGYVPGDVGWLEKYAEKEKEQSSSDLTHNFFSKTTVPQTSEYREETVNTNESNRTIDVLKDISVNDNQHEAIEATIGGTEEITLVQQATLDTESATEEASNLSEGHPTDEEQCSSSHFTSQSSTQMLGETVNIHNTTFDAPLGGHFESHTLHTVHQTFPQPSDDDDDDDNAAYCEDQSDSEDLPPLTETERSRQVLHQEKHGEDSASETRLQVMRKQDKDQAEALVLEGRVQMLVVQTQDNMYHCSCCSYVTRKQAALIRHCKSSCQVMKAGLRCQDCGMQFKQQRSLNTHLRKCRSLQNRRKKFDFASTVGTSGSCAGSSGSDASIQVQSANPKSGSLTMHPEPVVVTDSTDSREQGSAEPEGPLSPIITDVVNETDSLTSTTKGVESRNRLAEEKLVNDEVSEYIEDNGRYTCRKCLFSSVRKVTIERHCTRSTHKVHLDETEEQQEENPSDSDHDQEEDGANDSERDSIEEERPQDPKPRFSCPDCSFFCHQKRALTRHQIKGCLKPSEIQCPQCSFVAKSEKSLNHHILGHKKVTRGKISGNLQCNLCSFTCKQERCLTQHIAVKHEGLRPHKCRFCSFSTIRRYRLEAHESMHTGVGRHSCELCGQTFGTTSRLRLHHQRIHDKQATHFCSLCDYRAYNLNDINRHNLSCHTGDLSYHCSQCNARFSSDIALRQHSNRAHPDANSLFCTQCSFTCSCQAALRAHTQREHSELKMKEPQNGTEKQSKISIVHQCIVCSFSTHKRFLLVQHMLDEHEDGPAEEKTLKCDVCGFSCTHQVVFDQHVRSHGGTCLFKCTECEFSTTNKQKITWHIRIHTGEKPYRCDKCNYACADPSRLKYHMRIHMEERKYLCPECGYKCKWVNQLKYHMTKHTGAKPYACEDCEYRTNRADALRIHQETRHRDVRSFICEKCGKAFKTRFLLKTHQRKHSEERPYVCSICQRAFRWPAGLRHHYLSHTNQLPFYCLHCPYRAKQKFQVVKHLQRHHPDLPVQDGVGKNQEASSMGTQKTWMRQEEERQEDEQTALEHMQTAGDM</sequence>
<feature type="domain" description="C2H2-type" evidence="9">
    <location>
        <begin position="160"/>
        <end position="187"/>
    </location>
</feature>
<feature type="domain" description="C2H2-type" evidence="9">
    <location>
        <begin position="1228"/>
        <end position="1256"/>
    </location>
</feature>
<feature type="domain" description="C2H2-type" evidence="9">
    <location>
        <begin position="515"/>
        <end position="543"/>
    </location>
</feature>
<dbReference type="PANTHER" id="PTHR24403">
    <property type="entry name" value="ZINC FINGER PROTEIN"/>
    <property type="match status" value="1"/>
</dbReference>
<feature type="region of interest" description="Disordered" evidence="8">
    <location>
        <begin position="1556"/>
        <end position="1603"/>
    </location>
</feature>
<feature type="domain" description="C2H2-type" evidence="9">
    <location>
        <begin position="132"/>
        <end position="159"/>
    </location>
</feature>
<feature type="compositionally biased region" description="Polar residues" evidence="8">
    <location>
        <begin position="940"/>
        <end position="952"/>
    </location>
</feature>
<dbReference type="Proteomes" id="UP001558613">
    <property type="component" value="Unassembled WGS sequence"/>
</dbReference>
<feature type="domain" description="C2H2-type" evidence="9">
    <location>
        <begin position="426"/>
        <end position="453"/>
    </location>
</feature>
<proteinExistence type="predicted"/>
<protein>
    <recommendedName>
        <fullName evidence="9">C2H2-type domain-containing protein</fullName>
    </recommendedName>
</protein>
<feature type="domain" description="C2H2-type" evidence="9">
    <location>
        <begin position="839"/>
        <end position="870"/>
    </location>
</feature>
<dbReference type="Pfam" id="PF13912">
    <property type="entry name" value="zf-C2H2_6"/>
    <property type="match status" value="1"/>
</dbReference>
<evidence type="ECO:0000256" key="6">
    <source>
        <dbReference type="ARBA" id="ARBA00023242"/>
    </source>
</evidence>
<feature type="domain" description="C2H2-type" evidence="9">
    <location>
        <begin position="1447"/>
        <end position="1475"/>
    </location>
</feature>
<evidence type="ECO:0000256" key="7">
    <source>
        <dbReference type="PROSITE-ProRule" id="PRU00042"/>
    </source>
</evidence>
<dbReference type="InterPro" id="IPR050688">
    <property type="entry name" value="Zinc_finger/UBP_domain"/>
</dbReference>
<feature type="compositionally biased region" description="Acidic residues" evidence="8">
    <location>
        <begin position="728"/>
        <end position="748"/>
    </location>
</feature>
<keyword evidence="3" id="KW-0677">Repeat</keyword>
<dbReference type="SUPFAM" id="SSF57667">
    <property type="entry name" value="beta-beta-alpha zinc fingers"/>
    <property type="match status" value="12"/>
</dbReference>
<feature type="compositionally biased region" description="Basic and acidic residues" evidence="8">
    <location>
        <begin position="754"/>
        <end position="770"/>
    </location>
</feature>
<feature type="domain" description="C2H2-type" evidence="9">
    <location>
        <begin position="285"/>
        <end position="309"/>
    </location>
</feature>
<dbReference type="Pfam" id="PF23611">
    <property type="entry name" value="zf-C2H2_16"/>
    <property type="match status" value="3"/>
</dbReference>
<reference evidence="10 11" key="1">
    <citation type="submission" date="2023-09" db="EMBL/GenBank/DDBJ databases">
        <authorList>
            <person name="Wang M."/>
        </authorList>
    </citation>
    <scope>NUCLEOTIDE SEQUENCE [LARGE SCALE GENOMIC DNA]</scope>
    <source>
        <strain evidence="10">GT-2023</strain>
        <tissue evidence="10">Liver</tissue>
    </source>
</reference>
<keyword evidence="4 7" id="KW-0863">Zinc-finger</keyword>